<dbReference type="EMBL" id="AGXV01000025">
    <property type="protein sequence ID" value="EIY64441.1"/>
    <property type="molecule type" value="Genomic_DNA"/>
</dbReference>
<name>I9T678_9BACE</name>
<reference evidence="2 3" key="1">
    <citation type="submission" date="2012-02" db="EMBL/GenBank/DDBJ databases">
        <title>The Genome Sequence of Bacteroides salyersiae CL02T12C01.</title>
        <authorList>
            <consortium name="The Broad Institute Genome Sequencing Platform"/>
            <person name="Earl A."/>
            <person name="Ward D."/>
            <person name="Feldgarden M."/>
            <person name="Gevers D."/>
            <person name="Zitomersky N.L."/>
            <person name="Coyne M.J."/>
            <person name="Comstock L.E."/>
            <person name="Young S.K."/>
            <person name="Zeng Q."/>
            <person name="Gargeya S."/>
            <person name="Fitzgerald M."/>
            <person name="Haas B."/>
            <person name="Abouelleil A."/>
            <person name="Alvarado L."/>
            <person name="Arachchi H.M."/>
            <person name="Berlin A."/>
            <person name="Chapman S.B."/>
            <person name="Gearin G."/>
            <person name="Goldberg J."/>
            <person name="Griggs A."/>
            <person name="Gujja S."/>
            <person name="Hansen M."/>
            <person name="Heiman D."/>
            <person name="Howarth C."/>
            <person name="Larimer J."/>
            <person name="Lui A."/>
            <person name="MacDonald P.J.P."/>
            <person name="McCowen C."/>
            <person name="Montmayeur A."/>
            <person name="Murphy C."/>
            <person name="Neiman D."/>
            <person name="Pearson M."/>
            <person name="Priest M."/>
            <person name="Roberts A."/>
            <person name="Saif S."/>
            <person name="Shea T."/>
            <person name="Sisk P."/>
            <person name="Stolte C."/>
            <person name="Sykes S."/>
            <person name="Wortman J."/>
            <person name="Nusbaum C."/>
            <person name="Birren B."/>
        </authorList>
    </citation>
    <scope>NUCLEOTIDE SEQUENCE [LARGE SCALE GENOMIC DNA]</scope>
    <source>
        <strain evidence="2 3">CL02T12C01</strain>
    </source>
</reference>
<proteinExistence type="predicted"/>
<feature type="compositionally biased region" description="Basic and acidic residues" evidence="1">
    <location>
        <begin position="25"/>
        <end position="55"/>
    </location>
</feature>
<evidence type="ECO:0000313" key="3">
    <source>
        <dbReference type="Proteomes" id="UP000005150"/>
    </source>
</evidence>
<comment type="caution">
    <text evidence="2">The sequence shown here is derived from an EMBL/GenBank/DDBJ whole genome shotgun (WGS) entry which is preliminary data.</text>
</comment>
<feature type="compositionally biased region" description="Polar residues" evidence="1">
    <location>
        <begin position="65"/>
        <end position="75"/>
    </location>
</feature>
<evidence type="ECO:0000256" key="1">
    <source>
        <dbReference type="SAM" id="MobiDB-lite"/>
    </source>
</evidence>
<accession>I9T678</accession>
<evidence type="ECO:0000313" key="2">
    <source>
        <dbReference type="EMBL" id="EIY64441.1"/>
    </source>
</evidence>
<organism evidence="2 3">
    <name type="scientific">Bacteroides salyersiae CL02T12C01</name>
    <dbReference type="NCBI Taxonomy" id="997887"/>
    <lineage>
        <taxon>Bacteria</taxon>
        <taxon>Pseudomonadati</taxon>
        <taxon>Bacteroidota</taxon>
        <taxon>Bacteroidia</taxon>
        <taxon>Bacteroidales</taxon>
        <taxon>Bacteroidaceae</taxon>
        <taxon>Bacteroides</taxon>
    </lineage>
</organism>
<dbReference type="HOGENOM" id="CLU_2068416_0_0_10"/>
<dbReference type="AlphaFoldDB" id="I9T678"/>
<sequence>MNQRKDMALNNTKGLLFVQKGKQQKQRDFLRDKKSSKREEISSKRLSSHFERGRNDINIMPANRPANTNNSTPIHRQQRVKNAPPFYAPCKPLLRMVLRVTFTSFHFSSATISFLQVR</sequence>
<feature type="region of interest" description="Disordered" evidence="1">
    <location>
        <begin position="1"/>
        <end position="80"/>
    </location>
</feature>
<dbReference type="RefSeq" id="WP_007480014.1">
    <property type="nucleotide sequence ID" value="NZ_JH724307.1"/>
</dbReference>
<keyword evidence="3" id="KW-1185">Reference proteome</keyword>
<gene>
    <name evidence="2" type="ORF">HMPREF1071_02086</name>
</gene>
<protein>
    <submittedName>
        <fullName evidence="2">Uncharacterized protein</fullName>
    </submittedName>
</protein>
<dbReference type="Proteomes" id="UP000005150">
    <property type="component" value="Unassembled WGS sequence"/>
</dbReference>